<gene>
    <name evidence="1" type="ORF">ALGA_4118</name>
</gene>
<dbReference type="Proteomes" id="UP000218267">
    <property type="component" value="Chromosome"/>
</dbReference>
<evidence type="ECO:0000313" key="1">
    <source>
        <dbReference type="EMBL" id="BAX82409.1"/>
    </source>
</evidence>
<dbReference type="InterPro" id="IPR010033">
    <property type="entry name" value="HAD_SF_ppase_IIIC"/>
</dbReference>
<dbReference type="SUPFAM" id="SSF56784">
    <property type="entry name" value="HAD-like"/>
    <property type="match status" value="1"/>
</dbReference>
<organism evidence="1 2">
    <name type="scientific">Labilibaculum antarcticum</name>
    <dbReference type="NCBI Taxonomy" id="1717717"/>
    <lineage>
        <taxon>Bacteria</taxon>
        <taxon>Pseudomonadati</taxon>
        <taxon>Bacteroidota</taxon>
        <taxon>Bacteroidia</taxon>
        <taxon>Marinilabiliales</taxon>
        <taxon>Marinifilaceae</taxon>
        <taxon>Labilibaculum</taxon>
    </lineage>
</organism>
<dbReference type="Gene3D" id="3.40.50.1000">
    <property type="entry name" value="HAD superfamily/HAD-like"/>
    <property type="match status" value="1"/>
</dbReference>
<dbReference type="OrthoDB" id="323926at2"/>
<dbReference type="NCBIfam" id="TIGR01681">
    <property type="entry name" value="HAD-SF-IIIC"/>
    <property type="match status" value="1"/>
</dbReference>
<dbReference type="InterPro" id="IPR036412">
    <property type="entry name" value="HAD-like_sf"/>
</dbReference>
<evidence type="ECO:0000313" key="2">
    <source>
        <dbReference type="Proteomes" id="UP000218267"/>
    </source>
</evidence>
<dbReference type="AlphaFoldDB" id="A0A1Y1CPM0"/>
<reference evidence="2" key="2">
    <citation type="journal article" date="2020" name="Antonie Van Leeuwenhoek">
        <title>Labilibaculum antarcticum sp. nov., a novel facultative anaerobic, psychrotorelant bacterium isolated from marine sediment of Antarctica.</title>
        <authorList>
            <person name="Watanabe M."/>
            <person name="Kojima H."/>
            <person name="Fukui M."/>
        </authorList>
    </citation>
    <scope>NUCLEOTIDE SEQUENCE [LARGE SCALE GENOMIC DNA]</scope>
    <source>
        <strain evidence="2">SPP2</strain>
    </source>
</reference>
<accession>A0A1Y1CPM0</accession>
<dbReference type="RefSeq" id="WP_096432698.1">
    <property type="nucleotide sequence ID" value="NZ_AP018042.1"/>
</dbReference>
<sequence length="606" mass="71278">MDVVKLVIWDLDDTFWSGTLSEEEVTPIQFNIDLVKELVERGIMNSISSKNNQYEAKKKLQELGVWDYFIFPRINWQPKGKSVNSIIELAQLRPQNVLFLDDNHLNLKEVKFYNDAVWVEDPNFIFKITDHDAFIGKEDKEHSRLHYYRILEKKNQERTNYSDNKEFLQTSGIQLAFISEVLSGKGRIFELIQRTNQINYTKNRIAEHELDELLENTDYECKMVRVKDRFGEYGIVGFYALQLSTNRLEHFLFSCRAMNIGLEQFVYAHLNYPEIIRVGAVTAELTKEPKPDWIIVSEDWNQIIDENNETKSIRLLLKGACDLNQMLHYLNYKNLNLQSEFNFVNVNNHPVPQAHSFILLQSGIVSDTTKSFLIDKLPFWDESIFSTSVFEQEYDVLVYSLLVDYTMDLYSSKRTNALVPYESYSDFINETKEQFVSRCKRHGFVGMDGDFYDDFKHDFIFQGQISPEDLRNNLVSLRSQISKPIIFINGAEISSPKNNASEFGKAQDRHKILNKVLDDFCAEHDNAFLLDVRKFVNDEDINHSIRHYKRHVYELMAQELIRIVGEISKVEYKRDEFRFKFKKISKVVYENTKDIFLKLKRVLLAK</sequence>
<dbReference type="EMBL" id="AP018042">
    <property type="protein sequence ID" value="BAX82409.1"/>
    <property type="molecule type" value="Genomic_DNA"/>
</dbReference>
<keyword evidence="2" id="KW-1185">Reference proteome</keyword>
<dbReference type="InterPro" id="IPR023214">
    <property type="entry name" value="HAD_sf"/>
</dbReference>
<protein>
    <submittedName>
        <fullName evidence="1">Uncharacterized protein</fullName>
    </submittedName>
</protein>
<dbReference type="KEGG" id="mbas:ALGA_4118"/>
<name>A0A1Y1CPM0_9BACT</name>
<reference evidence="1 2" key="1">
    <citation type="journal article" date="2018" name="Mar. Genomics">
        <title>Complete genome sequence of Marinifilaceae bacterium strain SPP2, isolated from the Antarctic marine sediment.</title>
        <authorList>
            <person name="Watanabe M."/>
            <person name="Kojima H."/>
            <person name="Fukui M."/>
        </authorList>
    </citation>
    <scope>NUCLEOTIDE SEQUENCE [LARGE SCALE GENOMIC DNA]</scope>
    <source>
        <strain evidence="1 2">SPP2</strain>
    </source>
</reference>
<proteinExistence type="predicted"/>